<evidence type="ECO:0000313" key="3">
    <source>
        <dbReference type="Proteomes" id="UP000032304"/>
    </source>
</evidence>
<accession>A0A0D2S8N0</accession>
<reference evidence="2 3" key="1">
    <citation type="journal article" date="2012" name="Nature">
        <title>Repeated polyploidization of Gossypium genomes and the evolution of spinnable cotton fibres.</title>
        <authorList>
            <person name="Paterson A.H."/>
            <person name="Wendel J.F."/>
            <person name="Gundlach H."/>
            <person name="Guo H."/>
            <person name="Jenkins J."/>
            <person name="Jin D."/>
            <person name="Llewellyn D."/>
            <person name="Showmaker K.C."/>
            <person name="Shu S."/>
            <person name="Udall J."/>
            <person name="Yoo M.J."/>
            <person name="Byers R."/>
            <person name="Chen W."/>
            <person name="Doron-Faigenboim A."/>
            <person name="Duke M.V."/>
            <person name="Gong L."/>
            <person name="Grimwood J."/>
            <person name="Grover C."/>
            <person name="Grupp K."/>
            <person name="Hu G."/>
            <person name="Lee T.H."/>
            <person name="Li J."/>
            <person name="Lin L."/>
            <person name="Liu T."/>
            <person name="Marler B.S."/>
            <person name="Page J.T."/>
            <person name="Roberts A.W."/>
            <person name="Romanel E."/>
            <person name="Sanders W.S."/>
            <person name="Szadkowski E."/>
            <person name="Tan X."/>
            <person name="Tang H."/>
            <person name="Xu C."/>
            <person name="Wang J."/>
            <person name="Wang Z."/>
            <person name="Zhang D."/>
            <person name="Zhang L."/>
            <person name="Ashrafi H."/>
            <person name="Bedon F."/>
            <person name="Bowers J.E."/>
            <person name="Brubaker C.L."/>
            <person name="Chee P.W."/>
            <person name="Das S."/>
            <person name="Gingle A.R."/>
            <person name="Haigler C.H."/>
            <person name="Harker D."/>
            <person name="Hoffmann L.V."/>
            <person name="Hovav R."/>
            <person name="Jones D.C."/>
            <person name="Lemke C."/>
            <person name="Mansoor S."/>
            <person name="ur Rahman M."/>
            <person name="Rainville L.N."/>
            <person name="Rambani A."/>
            <person name="Reddy U.K."/>
            <person name="Rong J.K."/>
            <person name="Saranga Y."/>
            <person name="Scheffler B.E."/>
            <person name="Scheffler J.A."/>
            <person name="Stelly D.M."/>
            <person name="Triplett B.A."/>
            <person name="Van Deynze A."/>
            <person name="Vaslin M.F."/>
            <person name="Waghmare V.N."/>
            <person name="Walford S.A."/>
            <person name="Wright R.J."/>
            <person name="Zaki E.A."/>
            <person name="Zhang T."/>
            <person name="Dennis E.S."/>
            <person name="Mayer K.F."/>
            <person name="Peterson D.G."/>
            <person name="Rokhsar D.S."/>
            <person name="Wang X."/>
            <person name="Schmutz J."/>
        </authorList>
    </citation>
    <scope>NUCLEOTIDE SEQUENCE [LARGE SCALE GENOMIC DNA]</scope>
</reference>
<dbReference type="Proteomes" id="UP000032304">
    <property type="component" value="Chromosome 5"/>
</dbReference>
<sequence length="148" mass="17161">MFKYTDTILKNQFSHTLTAFIVSCLSFTIIKSPSLMQRLKDIFIEESISNILKKRKTHSIEYTDDVGLICNFCTKIYSTKRKYLPHIQSSIKNKLSPRIPGRPKFINIYMHINRKRASTLSMEIPIIFVVSKGHFLNTGRFSGHVSFL</sequence>
<organism evidence="2 3">
    <name type="scientific">Gossypium raimondii</name>
    <name type="common">Peruvian cotton</name>
    <name type="synonym">Gossypium klotzschianum subsp. raimondii</name>
    <dbReference type="NCBI Taxonomy" id="29730"/>
    <lineage>
        <taxon>Eukaryota</taxon>
        <taxon>Viridiplantae</taxon>
        <taxon>Streptophyta</taxon>
        <taxon>Embryophyta</taxon>
        <taxon>Tracheophyta</taxon>
        <taxon>Spermatophyta</taxon>
        <taxon>Magnoliopsida</taxon>
        <taxon>eudicotyledons</taxon>
        <taxon>Gunneridae</taxon>
        <taxon>Pentapetalae</taxon>
        <taxon>rosids</taxon>
        <taxon>malvids</taxon>
        <taxon>Malvales</taxon>
        <taxon>Malvaceae</taxon>
        <taxon>Malvoideae</taxon>
        <taxon>Gossypium</taxon>
    </lineage>
</organism>
<dbReference type="Gramene" id="KJB27575">
    <property type="protein sequence ID" value="KJB27575"/>
    <property type="gene ID" value="B456_005G000600"/>
</dbReference>
<dbReference type="EMBL" id="CM001744">
    <property type="protein sequence ID" value="KJB27575.1"/>
    <property type="molecule type" value="Genomic_DNA"/>
</dbReference>
<evidence type="ECO:0000313" key="2">
    <source>
        <dbReference type="EMBL" id="KJB27575.1"/>
    </source>
</evidence>
<evidence type="ECO:0000256" key="1">
    <source>
        <dbReference type="SAM" id="Phobius"/>
    </source>
</evidence>
<dbReference type="PROSITE" id="PS51257">
    <property type="entry name" value="PROKAR_LIPOPROTEIN"/>
    <property type="match status" value="1"/>
</dbReference>
<name>A0A0D2S8N0_GOSRA</name>
<keyword evidence="1" id="KW-0812">Transmembrane</keyword>
<proteinExistence type="predicted"/>
<protein>
    <submittedName>
        <fullName evidence="2">Uncharacterized protein</fullName>
    </submittedName>
</protein>
<keyword evidence="1" id="KW-1133">Transmembrane helix</keyword>
<feature type="transmembrane region" description="Helical" evidence="1">
    <location>
        <begin position="12"/>
        <end position="30"/>
    </location>
</feature>
<keyword evidence="1" id="KW-0472">Membrane</keyword>
<keyword evidence="3" id="KW-1185">Reference proteome</keyword>
<gene>
    <name evidence="2" type="ORF">B456_005G000600</name>
</gene>
<dbReference type="AlphaFoldDB" id="A0A0D2S8N0"/>